<sequence>MRNYLMMATMLAGIGLAPGVAHAQSAIAGRVDRLESEMRAVQRKVFPGGSGQYVQPDISPPEANTTLPGSPASSPVTDLEARVSALESQITVMTGQIETTQHRVQQLEDGFSAYKRTTDARLKLIEESASQASATSGAAEPESAVSMPPATRPSVKPAAPITKPVTPAAKPSASAAKDPLRAKKVAAVEKPPVTDDPAEDSYLYGYRLWQAKLYPEAEAVFQKVVATYPTHKRASYAQNLLGRSYLEEGNVRAAMQSFYDNFHKMPDGDRAPDSLSYLAQTLIKIDKPAKACEVYGVLDQVYSAKISEAMKAEIVRGRAQAQCK</sequence>
<reference evidence="3 4" key="1">
    <citation type="submission" date="2024-05" db="EMBL/GenBank/DDBJ databases">
        <authorList>
            <person name="Liu Q."/>
            <person name="Xin Y.-H."/>
        </authorList>
    </citation>
    <scope>NUCLEOTIDE SEQUENCE [LARGE SCALE GENOMIC DNA]</scope>
    <source>
        <strain evidence="3 4">CGMCC 1.10181</strain>
    </source>
</reference>
<accession>A0ABU9Y5T9</accession>
<feature type="chain" id="PRO_5047182175" description="Tetratricopeptide repeat protein" evidence="2">
    <location>
        <begin position="24"/>
        <end position="324"/>
    </location>
</feature>
<dbReference type="Proteomes" id="UP001419910">
    <property type="component" value="Unassembled WGS sequence"/>
</dbReference>
<feature type="compositionally biased region" description="Low complexity" evidence="1">
    <location>
        <begin position="167"/>
        <end position="177"/>
    </location>
</feature>
<dbReference type="SUPFAM" id="SSF48452">
    <property type="entry name" value="TPR-like"/>
    <property type="match status" value="1"/>
</dbReference>
<keyword evidence="4" id="KW-1185">Reference proteome</keyword>
<feature type="region of interest" description="Disordered" evidence="1">
    <location>
        <begin position="48"/>
        <end position="76"/>
    </location>
</feature>
<feature type="signal peptide" evidence="2">
    <location>
        <begin position="1"/>
        <end position="23"/>
    </location>
</feature>
<feature type="compositionally biased region" description="Polar residues" evidence="1">
    <location>
        <begin position="62"/>
        <end position="76"/>
    </location>
</feature>
<feature type="region of interest" description="Disordered" evidence="1">
    <location>
        <begin position="129"/>
        <end position="193"/>
    </location>
</feature>
<organism evidence="3 4">
    <name type="scientific">Sphingomonas oligophenolica</name>
    <dbReference type="NCBI Taxonomy" id="301154"/>
    <lineage>
        <taxon>Bacteria</taxon>
        <taxon>Pseudomonadati</taxon>
        <taxon>Pseudomonadota</taxon>
        <taxon>Alphaproteobacteria</taxon>
        <taxon>Sphingomonadales</taxon>
        <taxon>Sphingomonadaceae</taxon>
        <taxon>Sphingomonas</taxon>
    </lineage>
</organism>
<comment type="caution">
    <text evidence="3">The sequence shown here is derived from an EMBL/GenBank/DDBJ whole genome shotgun (WGS) entry which is preliminary data.</text>
</comment>
<evidence type="ECO:0000313" key="4">
    <source>
        <dbReference type="Proteomes" id="UP001419910"/>
    </source>
</evidence>
<evidence type="ECO:0000256" key="2">
    <source>
        <dbReference type="SAM" id="SignalP"/>
    </source>
</evidence>
<feature type="compositionally biased region" description="Low complexity" evidence="1">
    <location>
        <begin position="129"/>
        <end position="140"/>
    </location>
</feature>
<evidence type="ECO:0000256" key="1">
    <source>
        <dbReference type="SAM" id="MobiDB-lite"/>
    </source>
</evidence>
<name>A0ABU9Y5T9_9SPHN</name>
<dbReference type="InterPro" id="IPR011990">
    <property type="entry name" value="TPR-like_helical_dom_sf"/>
</dbReference>
<gene>
    <name evidence="3" type="ORF">ABC974_16110</name>
</gene>
<dbReference type="RefSeq" id="WP_343887540.1">
    <property type="nucleotide sequence ID" value="NZ_BAAAEH010000003.1"/>
</dbReference>
<dbReference type="Gene3D" id="1.25.40.10">
    <property type="entry name" value="Tetratricopeptide repeat domain"/>
    <property type="match status" value="1"/>
</dbReference>
<evidence type="ECO:0008006" key="5">
    <source>
        <dbReference type="Google" id="ProtNLM"/>
    </source>
</evidence>
<dbReference type="EMBL" id="JBDIME010000015">
    <property type="protein sequence ID" value="MEN2791159.1"/>
    <property type="molecule type" value="Genomic_DNA"/>
</dbReference>
<proteinExistence type="predicted"/>
<evidence type="ECO:0000313" key="3">
    <source>
        <dbReference type="EMBL" id="MEN2791159.1"/>
    </source>
</evidence>
<keyword evidence="2" id="KW-0732">Signal</keyword>
<protein>
    <recommendedName>
        <fullName evidence="5">Tetratricopeptide repeat protein</fullName>
    </recommendedName>
</protein>